<sequence length="112" mass="12062">MDANGNSVVVGGRPSGCPTRFCGCEASLYVFGEIRKDLNLASNWIRKFPRTQPAAGMVAARSGHVFVLMSHVEGNQWLVHDGNSGGGKTRRHVRSIAGYVVVDPHATRVASR</sequence>
<protein>
    <submittedName>
        <fullName evidence="1">Uncharacterized protein</fullName>
    </submittedName>
</protein>
<dbReference type="Proteomes" id="UP000263993">
    <property type="component" value="Unassembled WGS sequence"/>
</dbReference>
<name>A0A371B4D4_9BRAD</name>
<organism evidence="1 2">
    <name type="scientific">Undibacter mobilis</name>
    <dbReference type="NCBI Taxonomy" id="2292256"/>
    <lineage>
        <taxon>Bacteria</taxon>
        <taxon>Pseudomonadati</taxon>
        <taxon>Pseudomonadota</taxon>
        <taxon>Alphaproteobacteria</taxon>
        <taxon>Hyphomicrobiales</taxon>
        <taxon>Nitrobacteraceae</taxon>
        <taxon>Undibacter</taxon>
    </lineage>
</organism>
<dbReference type="OrthoDB" id="8246774at2"/>
<proteinExistence type="predicted"/>
<accession>A0A371B4D4</accession>
<evidence type="ECO:0000313" key="1">
    <source>
        <dbReference type="EMBL" id="RDV02410.1"/>
    </source>
</evidence>
<reference evidence="2" key="1">
    <citation type="submission" date="2018-08" db="EMBL/GenBank/DDBJ databases">
        <authorList>
            <person name="Kim S.-J."/>
            <person name="Jung G.-Y."/>
        </authorList>
    </citation>
    <scope>NUCLEOTIDE SEQUENCE [LARGE SCALE GENOMIC DNA]</scope>
    <source>
        <strain evidence="2">GY_H</strain>
    </source>
</reference>
<gene>
    <name evidence="1" type="ORF">DXH78_16315</name>
</gene>
<evidence type="ECO:0000313" key="2">
    <source>
        <dbReference type="Proteomes" id="UP000263993"/>
    </source>
</evidence>
<comment type="caution">
    <text evidence="1">The sequence shown here is derived from an EMBL/GenBank/DDBJ whole genome shotgun (WGS) entry which is preliminary data.</text>
</comment>
<dbReference type="EMBL" id="QRGO01000002">
    <property type="protein sequence ID" value="RDV02410.1"/>
    <property type="molecule type" value="Genomic_DNA"/>
</dbReference>
<dbReference type="AlphaFoldDB" id="A0A371B4D4"/>
<keyword evidence="2" id="KW-1185">Reference proteome</keyword>